<dbReference type="EMBL" id="JAUFPN010000153">
    <property type="protein sequence ID" value="MDN3565821.1"/>
    <property type="molecule type" value="Genomic_DNA"/>
</dbReference>
<dbReference type="RefSeq" id="WP_290317688.1">
    <property type="nucleotide sequence ID" value="NZ_JAUFPN010000153.1"/>
</dbReference>
<comment type="caution">
    <text evidence="1">The sequence shown here is derived from an EMBL/GenBank/DDBJ whole genome shotgun (WGS) entry which is preliminary data.</text>
</comment>
<keyword evidence="2" id="KW-1185">Reference proteome</keyword>
<organism evidence="1 2">
    <name type="scientific">Paeniroseomonas aquatica</name>
    <dbReference type="NCBI Taxonomy" id="373043"/>
    <lineage>
        <taxon>Bacteria</taxon>
        <taxon>Pseudomonadati</taxon>
        <taxon>Pseudomonadota</taxon>
        <taxon>Alphaproteobacteria</taxon>
        <taxon>Acetobacterales</taxon>
        <taxon>Acetobacteraceae</taxon>
        <taxon>Paeniroseomonas</taxon>
    </lineage>
</organism>
<dbReference type="Pfam" id="PF04134">
    <property type="entry name" value="DCC1-like"/>
    <property type="match status" value="1"/>
</dbReference>
<proteinExistence type="predicted"/>
<reference evidence="2" key="1">
    <citation type="journal article" date="2019" name="Int. J. Syst. Evol. Microbiol.">
        <title>The Global Catalogue of Microorganisms (GCM) 10K type strain sequencing project: providing services to taxonomists for standard genome sequencing and annotation.</title>
        <authorList>
            <consortium name="The Broad Institute Genomics Platform"/>
            <consortium name="The Broad Institute Genome Sequencing Center for Infectious Disease"/>
            <person name="Wu L."/>
            <person name="Ma J."/>
        </authorList>
    </citation>
    <scope>NUCLEOTIDE SEQUENCE [LARGE SCALE GENOMIC DNA]</scope>
    <source>
        <strain evidence="2">CECT 7131</strain>
    </source>
</reference>
<evidence type="ECO:0000313" key="2">
    <source>
        <dbReference type="Proteomes" id="UP001529369"/>
    </source>
</evidence>
<dbReference type="InterPro" id="IPR007263">
    <property type="entry name" value="DCC1-like"/>
</dbReference>
<gene>
    <name evidence="1" type="ORF">QWZ14_15740</name>
</gene>
<name>A0ABT8A7Y9_9PROT</name>
<protein>
    <submittedName>
        <fullName evidence="1">DCC1-like thiol-disulfide oxidoreductase family protein</fullName>
    </submittedName>
</protein>
<accession>A0ABT8A7Y9</accession>
<sequence>MSADTTPGAMRPAPTGQSAADPSAREIFVVYDGLCPFCTRYVMLYRIRQLAEKVHMIDARSDHPVVAEVKARGLSLENGMAVKWNGRLYHGADALHVLAMLGSEDGAFNKLNRLVFSRPRLGKFLYPAMVAGRRLTLKLLGRPPIAD</sequence>
<evidence type="ECO:0000313" key="1">
    <source>
        <dbReference type="EMBL" id="MDN3565821.1"/>
    </source>
</evidence>
<dbReference type="Proteomes" id="UP001529369">
    <property type="component" value="Unassembled WGS sequence"/>
</dbReference>